<accession>A0ABX2ENF3</accession>
<proteinExistence type="predicted"/>
<dbReference type="SUPFAM" id="SSF51120">
    <property type="entry name" value="beta-Roll"/>
    <property type="match status" value="1"/>
</dbReference>
<gene>
    <name evidence="1" type="ORF">HLB44_24520</name>
</gene>
<dbReference type="InterPro" id="IPR018511">
    <property type="entry name" value="Hemolysin-typ_Ca-bd_CS"/>
</dbReference>
<dbReference type="Pfam" id="PF00353">
    <property type="entry name" value="HemolysinCabind"/>
    <property type="match status" value="1"/>
</dbReference>
<evidence type="ECO:0000313" key="1">
    <source>
        <dbReference type="EMBL" id="NRF70176.1"/>
    </source>
</evidence>
<dbReference type="Gene3D" id="2.150.10.10">
    <property type="entry name" value="Serralysin-like metalloprotease, C-terminal"/>
    <property type="match status" value="1"/>
</dbReference>
<evidence type="ECO:0000313" key="2">
    <source>
        <dbReference type="Proteomes" id="UP000737171"/>
    </source>
</evidence>
<protein>
    <submittedName>
        <fullName evidence="1">Calcium-binding protein</fullName>
    </submittedName>
</protein>
<dbReference type="InterPro" id="IPR011049">
    <property type="entry name" value="Serralysin-like_metalloprot_C"/>
</dbReference>
<reference evidence="1 2" key="1">
    <citation type="submission" date="2020-05" db="EMBL/GenBank/DDBJ databases">
        <title>Aquincola sp. isolate from soil.</title>
        <authorList>
            <person name="Han J."/>
            <person name="Kim D.-U."/>
        </authorList>
    </citation>
    <scope>NUCLEOTIDE SEQUENCE [LARGE SCALE GENOMIC DNA]</scope>
    <source>
        <strain evidence="1 2">S2</strain>
    </source>
</reference>
<dbReference type="RefSeq" id="WP_173128531.1">
    <property type="nucleotide sequence ID" value="NZ_JABRWJ010000007.1"/>
</dbReference>
<dbReference type="EMBL" id="JABRWJ010000007">
    <property type="protein sequence ID" value="NRF70176.1"/>
    <property type="molecule type" value="Genomic_DNA"/>
</dbReference>
<dbReference type="Proteomes" id="UP000737171">
    <property type="component" value="Unassembled WGS sequence"/>
</dbReference>
<keyword evidence="2" id="KW-1185">Reference proteome</keyword>
<comment type="caution">
    <text evidence="1">The sequence shown here is derived from an EMBL/GenBank/DDBJ whole genome shotgun (WGS) entry which is preliminary data.</text>
</comment>
<name>A0ABX2ENF3_9BURK</name>
<organism evidence="1 2">
    <name type="scientific">Pseudaquabacterium terrae</name>
    <dbReference type="NCBI Taxonomy" id="2732868"/>
    <lineage>
        <taxon>Bacteria</taxon>
        <taxon>Pseudomonadati</taxon>
        <taxon>Pseudomonadota</taxon>
        <taxon>Betaproteobacteria</taxon>
        <taxon>Burkholderiales</taxon>
        <taxon>Sphaerotilaceae</taxon>
        <taxon>Pseudaquabacterium</taxon>
    </lineage>
</organism>
<sequence length="368" mass="37342">MAFHLYDITELFSNANGSVQFIELRTGANGESFWSGQTITVTQGASVHTFTFPGNLPSTQTANTSVLLATQGFANLGIVTPNFIIPDGFLFTGGSATVNFGGSSDVVSYATLPTDGQHSIDRNGAQQINSPTNFAGQTGSVNVGGGLNPIVGTANADTLNGTAGADDIDGLAGRDSLKGNGGDDVLDGGSEVDTALYSGNRATYTVGAAGGSVSGGGEGSDMLTSIERVRFADFALAFDFGANGAASNSAKLLNAVFGDAGLHNRTYAGIGLSLFDGGQTYTQVADLAIHAALGQQIDNAALVRLLYTNVVGAAPSEQEVTSFVALITSGAFTQTSLTTFAADHELNAARINLTGLAQGGLEFTPSPG</sequence>
<dbReference type="InterPro" id="IPR001343">
    <property type="entry name" value="Hemolysn_Ca-bd"/>
</dbReference>
<dbReference type="PROSITE" id="PS00330">
    <property type="entry name" value="HEMOLYSIN_CALCIUM"/>
    <property type="match status" value="1"/>
</dbReference>